<dbReference type="Proteomes" id="UP000531251">
    <property type="component" value="Unassembled WGS sequence"/>
</dbReference>
<keyword evidence="2" id="KW-1185">Reference proteome</keyword>
<name>A0A7X5Y122_9SPHN</name>
<dbReference type="AlphaFoldDB" id="A0A7X5Y122"/>
<accession>A0A7X5Y122</accession>
<sequence>MSADETERLLLEIGQMLAEDAEYPVENSLLHAEVDPEMIAPAVFKDGGNHVMYRDVDLDRWSEILLDLWYAQEGPARWSEIEYFIRSGRFEVQYFYPDDPSRAGSFLERRRDLTRRYYGDKPVLYPPWEEVGGPSYTL</sequence>
<dbReference type="RefSeq" id="WP_125977347.1">
    <property type="nucleotide sequence ID" value="NZ_BAAADY010000014.1"/>
</dbReference>
<comment type="caution">
    <text evidence="1">The sequence shown here is derived from an EMBL/GenBank/DDBJ whole genome shotgun (WGS) entry which is preliminary data.</text>
</comment>
<evidence type="ECO:0000313" key="1">
    <source>
        <dbReference type="EMBL" id="NJB97820.1"/>
    </source>
</evidence>
<organism evidence="1 2">
    <name type="scientific">Sphingomonas trueperi</name>
    <dbReference type="NCBI Taxonomy" id="53317"/>
    <lineage>
        <taxon>Bacteria</taxon>
        <taxon>Pseudomonadati</taxon>
        <taxon>Pseudomonadota</taxon>
        <taxon>Alphaproteobacteria</taxon>
        <taxon>Sphingomonadales</taxon>
        <taxon>Sphingomonadaceae</taxon>
        <taxon>Sphingomonas</taxon>
    </lineage>
</organism>
<protein>
    <submittedName>
        <fullName evidence="1">Uncharacterized protein</fullName>
    </submittedName>
</protein>
<evidence type="ECO:0000313" key="2">
    <source>
        <dbReference type="Proteomes" id="UP000531251"/>
    </source>
</evidence>
<dbReference type="EMBL" id="JAATJB010000005">
    <property type="protein sequence ID" value="NJB97820.1"/>
    <property type="molecule type" value="Genomic_DNA"/>
</dbReference>
<proteinExistence type="predicted"/>
<gene>
    <name evidence="1" type="ORF">GGR89_002135</name>
</gene>
<reference evidence="1 2" key="1">
    <citation type="submission" date="2020-03" db="EMBL/GenBank/DDBJ databases">
        <title>Genomic Encyclopedia of Type Strains, Phase IV (KMG-IV): sequencing the most valuable type-strain genomes for metagenomic binning, comparative biology and taxonomic classification.</title>
        <authorList>
            <person name="Goeker M."/>
        </authorList>
    </citation>
    <scope>NUCLEOTIDE SEQUENCE [LARGE SCALE GENOMIC DNA]</scope>
    <source>
        <strain evidence="1 2">DSM 7225</strain>
    </source>
</reference>